<comment type="subunit">
    <text evidence="8">Component of the Mediator complex.</text>
</comment>
<evidence type="ECO:0000313" key="10">
    <source>
        <dbReference type="Proteomes" id="UP001309876"/>
    </source>
</evidence>
<evidence type="ECO:0000256" key="2">
    <source>
        <dbReference type="ARBA" id="ARBA00006378"/>
    </source>
</evidence>
<dbReference type="InterPro" id="IPR008831">
    <property type="entry name" value="Mediator_Med31"/>
</dbReference>
<gene>
    <name evidence="9" type="primary">soh1</name>
    <name evidence="9" type="ORF">LTR05_002186</name>
</gene>
<dbReference type="InterPro" id="IPR038089">
    <property type="entry name" value="Med31_sf"/>
</dbReference>
<dbReference type="AlphaFoldDB" id="A0AAN7Y7V6"/>
<evidence type="ECO:0000256" key="5">
    <source>
        <dbReference type="ARBA" id="ARBA00023159"/>
    </source>
</evidence>
<evidence type="ECO:0000256" key="3">
    <source>
        <dbReference type="ARBA" id="ARBA00019660"/>
    </source>
</evidence>
<evidence type="ECO:0000256" key="8">
    <source>
        <dbReference type="RuleBase" id="RU364129"/>
    </source>
</evidence>
<dbReference type="Proteomes" id="UP001309876">
    <property type="component" value="Unassembled WGS sequence"/>
</dbReference>
<comment type="caution">
    <text evidence="9">The sequence shown here is derived from an EMBL/GenBank/DDBJ whole genome shotgun (WGS) entry which is preliminary data.</text>
</comment>
<dbReference type="GO" id="GO:0003712">
    <property type="term" value="F:transcription coregulator activity"/>
    <property type="evidence" value="ECO:0007669"/>
    <property type="project" value="InterPro"/>
</dbReference>
<dbReference type="GO" id="GO:0016592">
    <property type="term" value="C:mediator complex"/>
    <property type="evidence" value="ECO:0007669"/>
    <property type="project" value="InterPro"/>
</dbReference>
<dbReference type="EMBL" id="JAVRRJ010000002">
    <property type="protein sequence ID" value="KAK5087970.1"/>
    <property type="molecule type" value="Genomic_DNA"/>
</dbReference>
<dbReference type="GO" id="GO:0006355">
    <property type="term" value="P:regulation of DNA-templated transcription"/>
    <property type="evidence" value="ECO:0007669"/>
    <property type="project" value="InterPro"/>
</dbReference>
<dbReference type="PANTHER" id="PTHR13186">
    <property type="entry name" value="MEDIATOR OF RNA POLYMERASE II TRANSCRIPTION SUBUNIT 31"/>
    <property type="match status" value="1"/>
</dbReference>
<evidence type="ECO:0000256" key="4">
    <source>
        <dbReference type="ARBA" id="ARBA00023015"/>
    </source>
</evidence>
<dbReference type="Gene3D" id="1.10.10.1340">
    <property type="entry name" value="Mediator of RNA polymerase II, submodule Med31 (Soh1)"/>
    <property type="match status" value="1"/>
</dbReference>
<reference evidence="9 10" key="1">
    <citation type="submission" date="2023-08" db="EMBL/GenBank/DDBJ databases">
        <title>Black Yeasts Isolated from many extreme environments.</title>
        <authorList>
            <person name="Coleine C."/>
            <person name="Stajich J.E."/>
            <person name="Selbmann L."/>
        </authorList>
    </citation>
    <scope>NUCLEOTIDE SEQUENCE [LARGE SCALE GENOMIC DNA]</scope>
    <source>
        <strain evidence="9 10">CCFEE 5910</strain>
    </source>
</reference>
<comment type="similarity">
    <text evidence="2 8">Belongs to the Mediator complex subunit 31 family.</text>
</comment>
<keyword evidence="6 8" id="KW-0804">Transcription</keyword>
<organism evidence="9 10">
    <name type="scientific">Lithohypha guttulata</name>
    <dbReference type="NCBI Taxonomy" id="1690604"/>
    <lineage>
        <taxon>Eukaryota</taxon>
        <taxon>Fungi</taxon>
        <taxon>Dikarya</taxon>
        <taxon>Ascomycota</taxon>
        <taxon>Pezizomycotina</taxon>
        <taxon>Eurotiomycetes</taxon>
        <taxon>Chaetothyriomycetidae</taxon>
        <taxon>Chaetothyriales</taxon>
        <taxon>Trichomeriaceae</taxon>
        <taxon>Lithohypha</taxon>
    </lineage>
</organism>
<comment type="subcellular location">
    <subcellularLocation>
        <location evidence="1 8">Nucleus</location>
    </subcellularLocation>
</comment>
<keyword evidence="10" id="KW-1185">Reference proteome</keyword>
<evidence type="ECO:0000256" key="1">
    <source>
        <dbReference type="ARBA" id="ARBA00004123"/>
    </source>
</evidence>
<evidence type="ECO:0000256" key="6">
    <source>
        <dbReference type="ARBA" id="ARBA00023163"/>
    </source>
</evidence>
<keyword evidence="5 8" id="KW-0010">Activator</keyword>
<sequence>MAQSTSTLPKTTPSETPIQASPRFEMELEFVSALANPEYLQFLSFHYPQLFQFINPLDSSNTSTSAQATTKKPKSSSNDNSDAAKFARYLKYLLYWKRPEYAQFLSHPAGTIRNLELLQNEQFRKDILHLDLGVRLAEGFTGQVDHVVPEEAPAPEVTVVEDGAEVAGDGDGGVNGSGNVAAASFVFLHLCDAEHPRSNDSTVMI</sequence>
<accession>A0AAN7Y7V6</accession>
<name>A0AAN7Y7V6_9EURO</name>
<evidence type="ECO:0000256" key="7">
    <source>
        <dbReference type="ARBA" id="ARBA00023242"/>
    </source>
</evidence>
<protein>
    <recommendedName>
        <fullName evidence="3 8">Mediator of RNA polymerase II transcription subunit 31</fullName>
    </recommendedName>
</protein>
<evidence type="ECO:0000313" key="9">
    <source>
        <dbReference type="EMBL" id="KAK5087970.1"/>
    </source>
</evidence>
<keyword evidence="7 8" id="KW-0539">Nucleus</keyword>
<comment type="function">
    <text evidence="8">Component of the Mediator complex, a coactivator involved in the regulated transcription of nearly all RNA polymerase II-dependent genes. Mediator functions as a bridge to convey information from gene-specific regulatory proteins to the basal RNA polymerase II transcription machinery. Mediator is recruited to promoters by direct interactions with regulatory proteins and serves as a scaffold for the assembly of a functional preinitiation complex with RNA polymerase II and the general transcription factors.</text>
</comment>
<proteinExistence type="inferred from homology"/>
<keyword evidence="4 8" id="KW-0805">Transcription regulation</keyword>
<dbReference type="Pfam" id="PF05669">
    <property type="entry name" value="Med31"/>
    <property type="match status" value="1"/>
</dbReference>